<organism evidence="4 5">
    <name type="scientific">Paenibacillus thiaminolyticus</name>
    <name type="common">Bacillus thiaminolyticus</name>
    <dbReference type="NCBI Taxonomy" id="49283"/>
    <lineage>
        <taxon>Bacteria</taxon>
        <taxon>Bacillati</taxon>
        <taxon>Bacillota</taxon>
        <taxon>Bacilli</taxon>
        <taxon>Bacillales</taxon>
        <taxon>Paenibacillaceae</taxon>
        <taxon>Paenibacillus</taxon>
    </lineage>
</organism>
<keyword evidence="2" id="KW-0812">Transmembrane</keyword>
<gene>
    <name evidence="4" type="ORF">FLT43_19835</name>
    <name evidence="3" type="ORF">M5W83_24520</name>
</gene>
<name>A0AAP9J2G5_PANTH</name>
<proteinExistence type="predicted"/>
<dbReference type="RefSeq" id="WP_087443352.1">
    <property type="nucleotide sequence ID" value="NZ_CABMNB010000032.1"/>
</dbReference>
<evidence type="ECO:0000313" key="4">
    <source>
        <dbReference type="EMBL" id="QDM45474.1"/>
    </source>
</evidence>
<feature type="transmembrane region" description="Helical" evidence="2">
    <location>
        <begin position="12"/>
        <end position="29"/>
    </location>
</feature>
<accession>A0AAP9J2G5</accession>
<reference evidence="3 6" key="2">
    <citation type="submission" date="2022-05" db="EMBL/GenBank/DDBJ databases">
        <title>Genome Sequencing of Bee-Associated Microbes.</title>
        <authorList>
            <person name="Dunlap C."/>
        </authorList>
    </citation>
    <scope>NUCLEOTIDE SEQUENCE [LARGE SCALE GENOMIC DNA]</scope>
    <source>
        <strain evidence="3 6">NRRL B-14613</strain>
    </source>
</reference>
<evidence type="ECO:0000313" key="5">
    <source>
        <dbReference type="Proteomes" id="UP000315377"/>
    </source>
</evidence>
<dbReference type="EMBL" id="JAMDMM010000053">
    <property type="protein sequence ID" value="MCY9610318.1"/>
    <property type="molecule type" value="Genomic_DNA"/>
</dbReference>
<keyword evidence="6" id="KW-1185">Reference proteome</keyword>
<dbReference type="GeneID" id="76998215"/>
<keyword evidence="2" id="KW-1133">Transmembrane helix</keyword>
<feature type="region of interest" description="Disordered" evidence="1">
    <location>
        <begin position="32"/>
        <end position="59"/>
    </location>
</feature>
<keyword evidence="2" id="KW-0472">Membrane</keyword>
<dbReference type="AlphaFoldDB" id="A0AAP9J2G5"/>
<reference evidence="4 5" key="1">
    <citation type="submission" date="2019-07" db="EMBL/GenBank/DDBJ databases">
        <title>Paenibacillus thiaminolyticus NRRL B-4156.</title>
        <authorList>
            <person name="Hehnly C."/>
            <person name="Zhang L."/>
        </authorList>
    </citation>
    <scope>NUCLEOTIDE SEQUENCE [LARGE SCALE GENOMIC DNA]</scope>
    <source>
        <strain evidence="4 5">NRRL B-4156</strain>
    </source>
</reference>
<sequence>MVFVWENMLVTLVLMLLPVLLIIGLVVYARRRQSRSRGQQNDREGTGRTPERGIEPQKR</sequence>
<evidence type="ECO:0000256" key="2">
    <source>
        <dbReference type="SAM" id="Phobius"/>
    </source>
</evidence>
<protein>
    <submittedName>
        <fullName evidence="4">Uncharacterized protein</fullName>
    </submittedName>
</protein>
<evidence type="ECO:0000313" key="3">
    <source>
        <dbReference type="EMBL" id="MCY9610318.1"/>
    </source>
</evidence>
<feature type="compositionally biased region" description="Basic and acidic residues" evidence="1">
    <location>
        <begin position="40"/>
        <end position="59"/>
    </location>
</feature>
<evidence type="ECO:0000313" key="6">
    <source>
        <dbReference type="Proteomes" id="UP001209276"/>
    </source>
</evidence>
<dbReference type="EMBL" id="CP041405">
    <property type="protein sequence ID" value="QDM45474.1"/>
    <property type="molecule type" value="Genomic_DNA"/>
</dbReference>
<dbReference type="Proteomes" id="UP000315377">
    <property type="component" value="Chromosome"/>
</dbReference>
<evidence type="ECO:0000256" key="1">
    <source>
        <dbReference type="SAM" id="MobiDB-lite"/>
    </source>
</evidence>
<dbReference type="Proteomes" id="UP001209276">
    <property type="component" value="Unassembled WGS sequence"/>
</dbReference>